<name>A0A2A5WXR2_9GAMM</name>
<keyword evidence="1" id="KW-0812">Transmembrane</keyword>
<gene>
    <name evidence="2" type="ORF">CNE99_02875</name>
</gene>
<dbReference type="AlphaFoldDB" id="A0A2A5WXR2"/>
<accession>A0A2A5WXR2</accession>
<organism evidence="2 3">
    <name type="scientific">OM182 bacterium MED-G24</name>
    <dbReference type="NCBI Taxonomy" id="1986255"/>
    <lineage>
        <taxon>Bacteria</taxon>
        <taxon>Pseudomonadati</taxon>
        <taxon>Pseudomonadota</taxon>
        <taxon>Gammaproteobacteria</taxon>
        <taxon>OMG group</taxon>
        <taxon>OM182 clade</taxon>
    </lineage>
</organism>
<dbReference type="Proteomes" id="UP000219327">
    <property type="component" value="Unassembled WGS sequence"/>
</dbReference>
<evidence type="ECO:0000313" key="2">
    <source>
        <dbReference type="EMBL" id="PDH40856.1"/>
    </source>
</evidence>
<evidence type="ECO:0000313" key="3">
    <source>
        <dbReference type="Proteomes" id="UP000219327"/>
    </source>
</evidence>
<protein>
    <submittedName>
        <fullName evidence="2">Uncharacterized protein</fullName>
    </submittedName>
</protein>
<comment type="caution">
    <text evidence="2">The sequence shown here is derived from an EMBL/GenBank/DDBJ whole genome shotgun (WGS) entry which is preliminary data.</text>
</comment>
<feature type="transmembrane region" description="Helical" evidence="1">
    <location>
        <begin position="49"/>
        <end position="73"/>
    </location>
</feature>
<sequence>MAGSLAIWRTGTQKGGTRSVEGRLCYGILLLATVLGLTIYWLIQRLIALGIFLGRDSATGGVGLILALTGIAIEMGQM</sequence>
<feature type="transmembrane region" description="Helical" evidence="1">
    <location>
        <begin position="24"/>
        <end position="43"/>
    </location>
</feature>
<reference evidence="2 3" key="1">
    <citation type="submission" date="2017-08" db="EMBL/GenBank/DDBJ databases">
        <title>Fine stratification of microbial communities through a metagenomic profile of the photic zone.</title>
        <authorList>
            <person name="Haro-Moreno J.M."/>
            <person name="Lopez-Perez M."/>
            <person name="De La Torre J."/>
            <person name="Picazo A."/>
            <person name="Camacho A."/>
            <person name="Rodriguez-Valera F."/>
        </authorList>
    </citation>
    <scope>NUCLEOTIDE SEQUENCE [LARGE SCALE GENOMIC DNA]</scope>
    <source>
        <strain evidence="2">MED-G24</strain>
    </source>
</reference>
<proteinExistence type="predicted"/>
<keyword evidence="1" id="KW-0472">Membrane</keyword>
<dbReference type="EMBL" id="NTKD01000008">
    <property type="protein sequence ID" value="PDH40856.1"/>
    <property type="molecule type" value="Genomic_DNA"/>
</dbReference>
<evidence type="ECO:0000256" key="1">
    <source>
        <dbReference type="SAM" id="Phobius"/>
    </source>
</evidence>
<keyword evidence="1" id="KW-1133">Transmembrane helix</keyword>